<accession>A0ABX8GML8</accession>
<gene>
    <name evidence="1" type="ORF">KKR89_02085</name>
</gene>
<dbReference type="Proteomes" id="UP000679335">
    <property type="component" value="Chromosome"/>
</dbReference>
<evidence type="ECO:0000313" key="1">
    <source>
        <dbReference type="EMBL" id="QWC16489.1"/>
    </source>
</evidence>
<keyword evidence="2" id="KW-1185">Reference proteome</keyword>
<evidence type="ECO:0000313" key="2">
    <source>
        <dbReference type="Proteomes" id="UP000679335"/>
    </source>
</evidence>
<organism evidence="1 2">
    <name type="scientific">Cellulomonas dongxiuzhuiae</name>
    <dbReference type="NCBI Taxonomy" id="2819979"/>
    <lineage>
        <taxon>Bacteria</taxon>
        <taxon>Bacillati</taxon>
        <taxon>Actinomycetota</taxon>
        <taxon>Actinomycetes</taxon>
        <taxon>Micrococcales</taxon>
        <taxon>Cellulomonadaceae</taxon>
        <taxon>Cellulomonas</taxon>
    </lineage>
</organism>
<name>A0ABX8GML8_9CELL</name>
<protein>
    <submittedName>
        <fullName evidence="1">Uncharacterized protein</fullName>
    </submittedName>
</protein>
<proteinExistence type="predicted"/>
<reference evidence="1 2" key="1">
    <citation type="submission" date="2021-05" db="EMBL/GenBank/DDBJ databases">
        <title>Novel species in genus Cellulomonas.</title>
        <authorList>
            <person name="Zhang G."/>
        </authorList>
    </citation>
    <scope>NUCLEOTIDE SEQUENCE [LARGE SCALE GENOMIC DNA]</scope>
    <source>
        <strain evidence="2">zg-ZUI157</strain>
    </source>
</reference>
<dbReference type="RefSeq" id="WP_208197052.1">
    <property type="nucleotide sequence ID" value="NZ_CP076023.1"/>
</dbReference>
<dbReference type="EMBL" id="CP076023">
    <property type="protein sequence ID" value="QWC16489.1"/>
    <property type="molecule type" value="Genomic_DNA"/>
</dbReference>
<sequence>MRTTTGRRVVAGGRTTVAVLVGAVTLALIAAPGAAAPSAPDERAPLWSGDGLRALLGRVDDPAGPDGPVVWEDGRMHLLDPDGRSGFTPVTMHEDGQVAGQGGASGTTPMVWDRRTGLRALPSPGTESRAFGLGRPGLVVGVTAPEGARTWRAVVWVLGVPVRLGERLPGHPSPTSSTADDVNDHGQVVGQLGLNEPGTGDGYGRAVLWDLVPGR</sequence>